<reference evidence="2" key="1">
    <citation type="submission" date="2019-09" db="EMBL/GenBank/DDBJ databases">
        <authorList>
            <person name="Zhang L."/>
        </authorList>
    </citation>
    <scope>NUCLEOTIDE SEQUENCE</scope>
</reference>
<gene>
    <name evidence="2" type="ORF">NYM_LOCUS18059</name>
</gene>
<dbReference type="InterPro" id="IPR016024">
    <property type="entry name" value="ARM-type_fold"/>
</dbReference>
<dbReference type="EMBL" id="LR721782">
    <property type="protein sequence ID" value="VVW25340.1"/>
    <property type="molecule type" value="Genomic_DNA"/>
</dbReference>
<name>A0A5K1CEH1_9MAGN</name>
<dbReference type="PANTHER" id="PTHR35834:SF2">
    <property type="entry name" value="ATAXIN-10 DOMAIN-CONTAINING PROTEIN"/>
    <property type="match status" value="1"/>
</dbReference>
<dbReference type="Gramene" id="NC4G0152880.1">
    <property type="protein sequence ID" value="NC4G0152880.1:cds"/>
    <property type="gene ID" value="NC4G0152880"/>
</dbReference>
<protein>
    <submittedName>
        <fullName evidence="2">Uncharacterized protein</fullName>
    </submittedName>
</protein>
<organism evidence="2">
    <name type="scientific">Nymphaea colorata</name>
    <name type="common">pocket water lily</name>
    <dbReference type="NCBI Taxonomy" id="210225"/>
    <lineage>
        <taxon>Eukaryota</taxon>
        <taxon>Viridiplantae</taxon>
        <taxon>Streptophyta</taxon>
        <taxon>Embryophyta</taxon>
        <taxon>Tracheophyta</taxon>
        <taxon>Spermatophyta</taxon>
        <taxon>Magnoliopsida</taxon>
        <taxon>Nymphaeales</taxon>
        <taxon>Nymphaeaceae</taxon>
        <taxon>Nymphaea</taxon>
    </lineage>
</organism>
<accession>A0A5K1CEH1</accession>
<feature type="compositionally biased region" description="Basic and acidic residues" evidence="1">
    <location>
        <begin position="310"/>
        <end position="324"/>
    </location>
</feature>
<sequence>MKGGGEEEHEKQVLAVLQALKEASRRIRESPTAGGKQMEEEGSAIKALLHLQTEDLASKFKDPKLADLTHHLCSLRSQVDDQLPRSYLTVISSYIRRRVFGSEIARVAGLIELEIQAWIDRKSVEKLVKSLLSEDEEEVKVVGLLFAFESRLLEGFDPGLQDAVLRSRAFSVLESVLCDGKASRRVRENCAFAMAALVRFNKDVFVGQVVMSPMATALVELGSADGLRVLCSLIVAIKSPFVDEIHQSGELPKIIKALDSEDEVLKSAALDCILEIGYFGRKEAIEAMMEEDLVRKLVLLQRLKSRGHGEEKELGSVSGEEMHDFSTPCGDGGDGGSPSAEEEEEGWLERHPFGGCVAKFAIQLEVGQGLRQREKRAFKLEVLRRVREAVDSDAEAATIIAEVLWGASP</sequence>
<dbReference type="InterPro" id="IPR011989">
    <property type="entry name" value="ARM-like"/>
</dbReference>
<evidence type="ECO:0000256" key="1">
    <source>
        <dbReference type="SAM" id="MobiDB-lite"/>
    </source>
</evidence>
<proteinExistence type="predicted"/>
<dbReference type="AlphaFoldDB" id="A0A5K1CEH1"/>
<dbReference type="PANTHER" id="PTHR35834">
    <property type="entry name" value="ARMADILLO-TYPE FOLD PROTEIN-RELATED"/>
    <property type="match status" value="1"/>
</dbReference>
<feature type="region of interest" description="Disordered" evidence="1">
    <location>
        <begin position="310"/>
        <end position="344"/>
    </location>
</feature>
<evidence type="ECO:0000313" key="2">
    <source>
        <dbReference type="EMBL" id="VVW25340.1"/>
    </source>
</evidence>
<dbReference type="Gene3D" id="1.25.10.10">
    <property type="entry name" value="Leucine-rich Repeat Variant"/>
    <property type="match status" value="1"/>
</dbReference>
<dbReference type="SUPFAM" id="SSF48371">
    <property type="entry name" value="ARM repeat"/>
    <property type="match status" value="1"/>
</dbReference>